<dbReference type="EMBL" id="KV722333">
    <property type="protein sequence ID" value="OCH95950.1"/>
    <property type="molecule type" value="Genomic_DNA"/>
</dbReference>
<evidence type="ECO:0000256" key="1">
    <source>
        <dbReference type="ARBA" id="ARBA00023121"/>
    </source>
</evidence>
<dbReference type="Gene3D" id="1.20.80.10">
    <property type="match status" value="1"/>
</dbReference>
<feature type="compositionally biased region" description="Low complexity" evidence="2">
    <location>
        <begin position="260"/>
        <end position="269"/>
    </location>
</feature>
<dbReference type="AlphaFoldDB" id="A0A8E2DU86"/>
<reference evidence="4 5" key="1">
    <citation type="submission" date="2016-07" db="EMBL/GenBank/DDBJ databases">
        <title>Draft genome of the white-rot fungus Obba rivulosa 3A-2.</title>
        <authorList>
            <consortium name="DOE Joint Genome Institute"/>
            <person name="Miettinen O."/>
            <person name="Riley R."/>
            <person name="Acob R."/>
            <person name="Barry K."/>
            <person name="Cullen D."/>
            <person name="De Vries R."/>
            <person name="Hainaut M."/>
            <person name="Hatakka A."/>
            <person name="Henrissat B."/>
            <person name="Hilden K."/>
            <person name="Kuo R."/>
            <person name="Labutti K."/>
            <person name="Lipzen A."/>
            <person name="Makela M.R."/>
            <person name="Sandor L."/>
            <person name="Spatafora J.W."/>
            <person name="Grigoriev I.V."/>
            <person name="Hibbett D.S."/>
        </authorList>
    </citation>
    <scope>NUCLEOTIDE SEQUENCE [LARGE SCALE GENOMIC DNA]</scope>
    <source>
        <strain evidence="4 5">3A-2</strain>
    </source>
</reference>
<dbReference type="PANTHER" id="PTHR23310:SF133">
    <property type="entry name" value="COA BINDING PROTEIN, PUTATIVE (AFU_ORTHOLOGUE AFUA_1G12300)-RELATED"/>
    <property type="match status" value="1"/>
</dbReference>
<feature type="compositionally biased region" description="Low complexity" evidence="2">
    <location>
        <begin position="243"/>
        <end position="253"/>
    </location>
</feature>
<keyword evidence="5" id="KW-1185">Reference proteome</keyword>
<dbReference type="PANTHER" id="PTHR23310">
    <property type="entry name" value="ACYL-COA-BINDING PROTEIN, ACBP"/>
    <property type="match status" value="1"/>
</dbReference>
<dbReference type="OrthoDB" id="346910at2759"/>
<evidence type="ECO:0000313" key="4">
    <source>
        <dbReference type="EMBL" id="OCH95950.1"/>
    </source>
</evidence>
<feature type="compositionally biased region" description="Basic and acidic residues" evidence="2">
    <location>
        <begin position="167"/>
        <end position="179"/>
    </location>
</feature>
<feature type="domain" description="ACB" evidence="3">
    <location>
        <begin position="11"/>
        <end position="98"/>
    </location>
</feature>
<name>A0A8E2DU86_9APHY</name>
<dbReference type="Pfam" id="PF00887">
    <property type="entry name" value="ACBP"/>
    <property type="match status" value="1"/>
</dbReference>
<proteinExistence type="predicted"/>
<keyword evidence="1" id="KW-0446">Lipid-binding</keyword>
<dbReference type="GO" id="GO:0006631">
    <property type="term" value="P:fatty acid metabolic process"/>
    <property type="evidence" value="ECO:0007669"/>
    <property type="project" value="TreeGrafter"/>
</dbReference>
<dbReference type="PROSITE" id="PS51228">
    <property type="entry name" value="ACB_2"/>
    <property type="match status" value="1"/>
</dbReference>
<feature type="region of interest" description="Disordered" evidence="2">
    <location>
        <begin position="243"/>
        <end position="284"/>
    </location>
</feature>
<feature type="region of interest" description="Disordered" evidence="2">
    <location>
        <begin position="128"/>
        <end position="228"/>
    </location>
</feature>
<evidence type="ECO:0000313" key="5">
    <source>
        <dbReference type="Proteomes" id="UP000250043"/>
    </source>
</evidence>
<sequence>MALNPESRQHIDAQFDRAVEIVQSLPKNGPIQTGYEEKLTMYRYQATVGNVQPPRPSVWDMLGRAKWDAWAKHKDLDPYEAKWLYVDALLKVNAPCNKGTRDLVRELESFNKDPSSWSTTRSALSSSASSASASSEDLPLGHSHTSLLDPQQPSLEQPVDTDEDQSVESHDADEDRDHLAPQPPSAYAHSQLNRPQSSLSSHRYRTPMAGSTLLSPPPMPMSVPAMQPLPGSHAQSVFAESASSYPSGAYPASTTSYPEPLSQPSPSQLRAPGYRRYSSPRPSLPGQYARAPLAPFPSGNPNLERAVETVQGHLAALTERLEVLEQIAHKSTISLSVLSPTRGLTQAALAGQDDEDRAKWDPDDMGMWALVLNPLSRTVGMFSQLVKFVTQNERRSPTLVVIRRLFLDISFMLCFLAATKLIWKRSGVRRKEVSAALKGLGYAIVGQKRPRVLVDRAV</sequence>
<evidence type="ECO:0000256" key="2">
    <source>
        <dbReference type="SAM" id="MobiDB-lite"/>
    </source>
</evidence>
<accession>A0A8E2DU86</accession>
<organism evidence="4 5">
    <name type="scientific">Obba rivulosa</name>
    <dbReference type="NCBI Taxonomy" id="1052685"/>
    <lineage>
        <taxon>Eukaryota</taxon>
        <taxon>Fungi</taxon>
        <taxon>Dikarya</taxon>
        <taxon>Basidiomycota</taxon>
        <taxon>Agaricomycotina</taxon>
        <taxon>Agaricomycetes</taxon>
        <taxon>Polyporales</taxon>
        <taxon>Gelatoporiaceae</taxon>
        <taxon>Obba</taxon>
    </lineage>
</organism>
<feature type="compositionally biased region" description="Polar residues" evidence="2">
    <location>
        <begin position="143"/>
        <end position="155"/>
    </location>
</feature>
<dbReference type="Proteomes" id="UP000250043">
    <property type="component" value="Unassembled WGS sequence"/>
</dbReference>
<dbReference type="InterPro" id="IPR014352">
    <property type="entry name" value="FERM/acyl-CoA-bd_prot_sf"/>
</dbReference>
<feature type="compositionally biased region" description="Polar residues" evidence="2">
    <location>
        <begin position="188"/>
        <end position="201"/>
    </location>
</feature>
<evidence type="ECO:0000259" key="3">
    <source>
        <dbReference type="PROSITE" id="PS51228"/>
    </source>
</evidence>
<dbReference type="GO" id="GO:0000062">
    <property type="term" value="F:fatty-acyl-CoA binding"/>
    <property type="evidence" value="ECO:0007669"/>
    <property type="project" value="InterPro"/>
</dbReference>
<gene>
    <name evidence="4" type="ORF">OBBRIDRAFT_719599</name>
</gene>
<dbReference type="InterPro" id="IPR035984">
    <property type="entry name" value="Acyl-CoA-binding_sf"/>
</dbReference>
<protein>
    <submittedName>
        <fullName evidence="4">ACBP-domain-containing protein</fullName>
    </submittedName>
</protein>
<dbReference type="SUPFAM" id="SSF47027">
    <property type="entry name" value="Acyl-CoA binding protein"/>
    <property type="match status" value="1"/>
</dbReference>
<dbReference type="InterPro" id="IPR000582">
    <property type="entry name" value="Acyl-CoA-binding_protein"/>
</dbReference>